<accession>A0A150PKH3</accession>
<feature type="transmembrane region" description="Helical" evidence="5">
    <location>
        <begin position="59"/>
        <end position="77"/>
    </location>
</feature>
<protein>
    <submittedName>
        <fullName evidence="6">Uncharacterized protein</fullName>
    </submittedName>
</protein>
<evidence type="ECO:0000313" key="6">
    <source>
        <dbReference type="EMBL" id="KYF55928.1"/>
    </source>
</evidence>
<dbReference type="Pfam" id="PF02694">
    <property type="entry name" value="UPF0060"/>
    <property type="match status" value="1"/>
</dbReference>
<evidence type="ECO:0000256" key="4">
    <source>
        <dbReference type="ARBA" id="ARBA00023136"/>
    </source>
</evidence>
<feature type="transmembrane region" description="Helical" evidence="5">
    <location>
        <begin position="30"/>
        <end position="47"/>
    </location>
</feature>
<keyword evidence="2 5" id="KW-0812">Transmembrane</keyword>
<evidence type="ECO:0000313" key="7">
    <source>
        <dbReference type="Proteomes" id="UP000075604"/>
    </source>
</evidence>
<dbReference type="InterPro" id="IPR003844">
    <property type="entry name" value="UPF0060"/>
</dbReference>
<name>A0A150PKH3_SORCE</name>
<keyword evidence="1 5" id="KW-1003">Cell membrane</keyword>
<evidence type="ECO:0000256" key="3">
    <source>
        <dbReference type="ARBA" id="ARBA00022989"/>
    </source>
</evidence>
<comment type="caution">
    <text evidence="6">The sequence shown here is derived from an EMBL/GenBank/DDBJ whole genome shotgun (WGS) entry which is preliminary data.</text>
</comment>
<reference evidence="6 7" key="1">
    <citation type="submission" date="2014-02" db="EMBL/GenBank/DDBJ databases">
        <title>The small core and large imbalanced accessory genome model reveals a collaborative survival strategy of Sorangium cellulosum strains in nature.</title>
        <authorList>
            <person name="Han K."/>
            <person name="Peng R."/>
            <person name="Blom J."/>
            <person name="Li Y.-Z."/>
        </authorList>
    </citation>
    <scope>NUCLEOTIDE SEQUENCE [LARGE SCALE GENOMIC DNA]</scope>
    <source>
        <strain evidence="6 7">So0157-18</strain>
    </source>
</reference>
<dbReference type="PANTHER" id="PTHR36116:SF1">
    <property type="entry name" value="UPF0060 MEMBRANE PROTEIN YNFA"/>
    <property type="match status" value="1"/>
</dbReference>
<dbReference type="EMBL" id="JELX01002285">
    <property type="protein sequence ID" value="KYF55928.1"/>
    <property type="molecule type" value="Genomic_DNA"/>
</dbReference>
<evidence type="ECO:0000256" key="2">
    <source>
        <dbReference type="ARBA" id="ARBA00022692"/>
    </source>
</evidence>
<comment type="similarity">
    <text evidence="5">Belongs to the UPF0060 family.</text>
</comment>
<dbReference type="AlphaFoldDB" id="A0A150PKH3"/>
<gene>
    <name evidence="6" type="ORF">BE04_24635</name>
</gene>
<keyword evidence="3 5" id="KW-1133">Transmembrane helix</keyword>
<keyword evidence="4 5" id="KW-0472">Membrane</keyword>
<dbReference type="Proteomes" id="UP000075604">
    <property type="component" value="Unassembled WGS sequence"/>
</dbReference>
<proteinExistence type="inferred from homology"/>
<comment type="subcellular location">
    <subcellularLocation>
        <location evidence="5">Cell membrane</location>
        <topology evidence="5">Multi-pass membrane protein</topology>
    </subcellularLocation>
</comment>
<dbReference type="InterPro" id="IPR037185">
    <property type="entry name" value="EmrE-like"/>
</dbReference>
<sequence>MRAALLFLAAGLLEIGGGYLVWLWLRDQRGALLGLAGFAALAAYGVIPTLQAAEHPFGRVYAAYGAVFIALSMLWGWGVDRKLPDRRDWIGAAICLVGAAIMLWPRAPRR</sequence>
<dbReference type="PANTHER" id="PTHR36116">
    <property type="entry name" value="UPF0060 MEMBRANE PROTEIN YNFA"/>
    <property type="match status" value="1"/>
</dbReference>
<dbReference type="GO" id="GO:0005886">
    <property type="term" value="C:plasma membrane"/>
    <property type="evidence" value="ECO:0007669"/>
    <property type="project" value="UniProtKB-SubCell"/>
</dbReference>
<dbReference type="HAMAP" id="MF_00010">
    <property type="entry name" value="UPF0060"/>
    <property type="match status" value="1"/>
</dbReference>
<evidence type="ECO:0000256" key="1">
    <source>
        <dbReference type="ARBA" id="ARBA00022475"/>
    </source>
</evidence>
<organism evidence="6 7">
    <name type="scientific">Sorangium cellulosum</name>
    <name type="common">Polyangium cellulosum</name>
    <dbReference type="NCBI Taxonomy" id="56"/>
    <lineage>
        <taxon>Bacteria</taxon>
        <taxon>Pseudomonadati</taxon>
        <taxon>Myxococcota</taxon>
        <taxon>Polyangia</taxon>
        <taxon>Polyangiales</taxon>
        <taxon>Polyangiaceae</taxon>
        <taxon>Sorangium</taxon>
    </lineage>
</organism>
<dbReference type="SUPFAM" id="SSF103481">
    <property type="entry name" value="Multidrug resistance efflux transporter EmrE"/>
    <property type="match status" value="1"/>
</dbReference>
<dbReference type="NCBIfam" id="NF002586">
    <property type="entry name" value="PRK02237.1"/>
    <property type="match status" value="1"/>
</dbReference>
<evidence type="ECO:0000256" key="5">
    <source>
        <dbReference type="HAMAP-Rule" id="MF_00010"/>
    </source>
</evidence>
<feature type="transmembrane region" description="Helical" evidence="5">
    <location>
        <begin position="89"/>
        <end position="107"/>
    </location>
</feature>